<protein>
    <recommendedName>
        <fullName evidence="12">Tryptophan synthase beta chain</fullName>
        <ecNumber evidence="12">4.2.1.20</ecNumber>
    </recommendedName>
</protein>
<dbReference type="InterPro" id="IPR001926">
    <property type="entry name" value="TrpB-like_PALP"/>
</dbReference>
<keyword evidence="10 12" id="KW-0456">Lyase</keyword>
<dbReference type="FunFam" id="3.40.50.1100:FF:000001">
    <property type="entry name" value="Tryptophan synthase beta chain"/>
    <property type="match status" value="1"/>
</dbReference>
<evidence type="ECO:0000256" key="9">
    <source>
        <dbReference type="ARBA" id="ARBA00023141"/>
    </source>
</evidence>
<keyword evidence="6 12" id="KW-0028">Amino-acid biosynthesis</keyword>
<dbReference type="UniPathway" id="UPA00035">
    <property type="reaction ID" value="UER00044"/>
</dbReference>
<dbReference type="Pfam" id="PF00291">
    <property type="entry name" value="PALP"/>
    <property type="match status" value="1"/>
</dbReference>
<comment type="subunit">
    <text evidence="5 12">Tetramer of two alpha and two beta chains.</text>
</comment>
<dbReference type="InterPro" id="IPR006653">
    <property type="entry name" value="Trp_synth_b_CS"/>
</dbReference>
<evidence type="ECO:0000256" key="8">
    <source>
        <dbReference type="ARBA" id="ARBA00022898"/>
    </source>
</evidence>
<evidence type="ECO:0000256" key="2">
    <source>
        <dbReference type="ARBA" id="ARBA00002786"/>
    </source>
</evidence>
<reference evidence="14" key="1">
    <citation type="submission" date="2016-09" db="EMBL/GenBank/DDBJ databases">
        <title>Complete Genome Sequence of Brevibacterium linens SMQ-1335.</title>
        <authorList>
            <person name="de Melo A.G."/>
            <person name="Labrie S.J."/>
            <person name="Dumaresq J."/>
            <person name="Roberts R.J."/>
            <person name="Tremblay D.M."/>
            <person name="Moineau S."/>
        </authorList>
    </citation>
    <scope>NUCLEOTIDE SEQUENCE [LARGE SCALE GENOMIC DNA]</scope>
    <source>
        <strain evidence="14">SMQ-1335</strain>
    </source>
</reference>
<evidence type="ECO:0000256" key="7">
    <source>
        <dbReference type="ARBA" id="ARBA00022822"/>
    </source>
</evidence>
<evidence type="ECO:0000256" key="10">
    <source>
        <dbReference type="ARBA" id="ARBA00023239"/>
    </source>
</evidence>
<comment type="pathway">
    <text evidence="3 12">Amino-acid biosynthesis; L-tryptophan biosynthesis; L-tryptophan from chorismate: step 5/5.</text>
</comment>
<evidence type="ECO:0000256" key="4">
    <source>
        <dbReference type="ARBA" id="ARBA00009982"/>
    </source>
</evidence>
<dbReference type="EC" id="4.2.1.20" evidence="12"/>
<evidence type="ECO:0000256" key="6">
    <source>
        <dbReference type="ARBA" id="ARBA00022605"/>
    </source>
</evidence>
<comment type="similarity">
    <text evidence="4 12">Belongs to the TrpB family.</text>
</comment>
<dbReference type="PIRSF" id="PIRSF001413">
    <property type="entry name" value="Trp_syn_beta"/>
    <property type="match status" value="1"/>
</dbReference>
<dbReference type="InterPro" id="IPR023026">
    <property type="entry name" value="Trp_synth_beta/beta-like"/>
</dbReference>
<dbReference type="RefSeq" id="WP_069600242.1">
    <property type="nucleotide sequence ID" value="NZ_CP017150.1"/>
</dbReference>
<dbReference type="AlphaFoldDB" id="A0A1D7W4F5"/>
<dbReference type="OrthoDB" id="9766131at2"/>
<comment type="function">
    <text evidence="2 12">The beta subunit is responsible for the synthesis of L-tryptophan from indole and L-serine.</text>
</comment>
<accession>A0A1D7W4F5</accession>
<evidence type="ECO:0000256" key="1">
    <source>
        <dbReference type="ARBA" id="ARBA00001933"/>
    </source>
</evidence>
<evidence type="ECO:0000313" key="13">
    <source>
        <dbReference type="EMBL" id="AOP53881.1"/>
    </source>
</evidence>
<dbReference type="GO" id="GO:0005737">
    <property type="term" value="C:cytoplasm"/>
    <property type="evidence" value="ECO:0007669"/>
    <property type="project" value="TreeGrafter"/>
</dbReference>
<dbReference type="eggNOG" id="COG0133">
    <property type="taxonomic scope" value="Bacteria"/>
</dbReference>
<evidence type="ECO:0000256" key="5">
    <source>
        <dbReference type="ARBA" id="ARBA00011270"/>
    </source>
</evidence>
<dbReference type="PROSITE" id="PS00168">
    <property type="entry name" value="TRP_SYNTHASE_BETA"/>
    <property type="match status" value="1"/>
</dbReference>
<dbReference type="InterPro" id="IPR006654">
    <property type="entry name" value="Trp_synth_beta"/>
</dbReference>
<comment type="cofactor">
    <cofactor evidence="1 12">
        <name>pyridoxal 5'-phosphate</name>
        <dbReference type="ChEBI" id="CHEBI:597326"/>
    </cofactor>
</comment>
<dbReference type="Gene3D" id="3.40.50.1100">
    <property type="match status" value="2"/>
</dbReference>
<dbReference type="FunFam" id="3.40.50.1100:FF:000004">
    <property type="entry name" value="Tryptophan synthase beta chain"/>
    <property type="match status" value="1"/>
</dbReference>
<keyword evidence="9 12" id="KW-0057">Aromatic amino acid biosynthesis</keyword>
<dbReference type="PATRIC" id="fig|1703.10.peg.2244"/>
<evidence type="ECO:0000256" key="12">
    <source>
        <dbReference type="HAMAP-Rule" id="MF_00133"/>
    </source>
</evidence>
<dbReference type="NCBIfam" id="TIGR00263">
    <property type="entry name" value="trpB"/>
    <property type="match status" value="1"/>
</dbReference>
<proteinExistence type="inferred from homology"/>
<keyword evidence="8 12" id="KW-0663">Pyridoxal phosphate</keyword>
<dbReference type="CDD" id="cd06446">
    <property type="entry name" value="Trp-synth_B"/>
    <property type="match status" value="1"/>
</dbReference>
<gene>
    <name evidence="12" type="primary">trpB</name>
    <name evidence="13" type="ORF">BLSMQ_2175</name>
</gene>
<evidence type="ECO:0000313" key="14">
    <source>
        <dbReference type="Proteomes" id="UP000094793"/>
    </source>
</evidence>
<dbReference type="HAMAP" id="MF_00133">
    <property type="entry name" value="Trp_synth_beta"/>
    <property type="match status" value="1"/>
</dbReference>
<dbReference type="GO" id="GO:0004834">
    <property type="term" value="F:tryptophan synthase activity"/>
    <property type="evidence" value="ECO:0007669"/>
    <property type="project" value="UniProtKB-UniRule"/>
</dbReference>
<dbReference type="PANTHER" id="PTHR48077">
    <property type="entry name" value="TRYPTOPHAN SYNTHASE-RELATED"/>
    <property type="match status" value="1"/>
</dbReference>
<organism evidence="13 14">
    <name type="scientific">Brevibacterium aurantiacum</name>
    <dbReference type="NCBI Taxonomy" id="273384"/>
    <lineage>
        <taxon>Bacteria</taxon>
        <taxon>Bacillati</taxon>
        <taxon>Actinomycetota</taxon>
        <taxon>Actinomycetes</taxon>
        <taxon>Micrococcales</taxon>
        <taxon>Brevibacteriaceae</taxon>
        <taxon>Brevibacterium</taxon>
    </lineage>
</organism>
<evidence type="ECO:0000256" key="11">
    <source>
        <dbReference type="ARBA" id="ARBA00049047"/>
    </source>
</evidence>
<sequence>MTDLSQENGPYFGSYGGRFFPEALIPALDEIEETWRKSQVDPAFTEELLDLQKNYIGRPSLLTEATRFAAHCGGARVFLKREDLNHTGSHKINNALGQALLAKRMGKTRVIAETGAGQHGVATATAAALLDMECEVYMGEEDTQRQALNVARMRLLGAKVNSVSNGTKTLKDAMNEAMRDWVANVGNTHYIIGTVAGPHPFPAMVRSFQDVIGIEAREQIRNAVGRLPDAVCACVGGGSNAMGIFAAFLADKDVQIFGFEAGGEGVDSGRHAARFSGGRPGVLHGSATYILQDEDGQTRGSHSISAGLDYPSVGPEHSHLHDTGRVIYEPVVDEEAMEAMRLLSRTEGIIPAIESAHALAGAMRVGQSLGSDAVILVNLSGRGDKDMTTAAKWFDYIDEGAVQE</sequence>
<dbReference type="EMBL" id="CP017150">
    <property type="protein sequence ID" value="AOP53881.1"/>
    <property type="molecule type" value="Genomic_DNA"/>
</dbReference>
<comment type="catalytic activity">
    <reaction evidence="11 12">
        <text>(1S,2R)-1-C-(indol-3-yl)glycerol 3-phosphate + L-serine = D-glyceraldehyde 3-phosphate + L-tryptophan + H2O</text>
        <dbReference type="Rhea" id="RHEA:10532"/>
        <dbReference type="ChEBI" id="CHEBI:15377"/>
        <dbReference type="ChEBI" id="CHEBI:33384"/>
        <dbReference type="ChEBI" id="CHEBI:57912"/>
        <dbReference type="ChEBI" id="CHEBI:58866"/>
        <dbReference type="ChEBI" id="CHEBI:59776"/>
        <dbReference type="EC" id="4.2.1.20"/>
    </reaction>
</comment>
<dbReference type="Proteomes" id="UP000094793">
    <property type="component" value="Chromosome"/>
</dbReference>
<dbReference type="KEGG" id="blin:BLSMQ_2175"/>
<dbReference type="SUPFAM" id="SSF53686">
    <property type="entry name" value="Tryptophan synthase beta subunit-like PLP-dependent enzymes"/>
    <property type="match status" value="1"/>
</dbReference>
<name>A0A1D7W4F5_BREAU</name>
<feature type="modified residue" description="N6-(pyridoxal phosphate)lysine" evidence="12">
    <location>
        <position position="91"/>
    </location>
</feature>
<evidence type="ECO:0000256" key="3">
    <source>
        <dbReference type="ARBA" id="ARBA00004733"/>
    </source>
</evidence>
<keyword evidence="7 12" id="KW-0822">Tryptophan biosynthesis</keyword>
<dbReference type="InterPro" id="IPR036052">
    <property type="entry name" value="TrpB-like_PALP_sf"/>
</dbReference>
<dbReference type="PANTHER" id="PTHR48077:SF3">
    <property type="entry name" value="TRYPTOPHAN SYNTHASE"/>
    <property type="match status" value="1"/>
</dbReference>